<evidence type="ECO:0008006" key="7">
    <source>
        <dbReference type="Google" id="ProtNLM"/>
    </source>
</evidence>
<dbReference type="Pfam" id="PF13432">
    <property type="entry name" value="TPR_16"/>
    <property type="match status" value="1"/>
</dbReference>
<sequence>MKRLDLVALLASVGLLLAGGAAQADQTDPRLPALFQRLHDTANANIARVTEFMIWQIWGESGRPELDRLMAEGEAAMGDDDYPTALKKFNDVIAARPDFAEGWNRRATLHYLTGDYAASLADIDHVLELEPRHFGAISGLGVVNMALSHDAAARDAFERVLALYPLNVPARENLKLVKKRLDDSAI</sequence>
<dbReference type="SMART" id="SM00028">
    <property type="entry name" value="TPR"/>
    <property type="match status" value="3"/>
</dbReference>
<dbReference type="InterPro" id="IPR019734">
    <property type="entry name" value="TPR_rpt"/>
</dbReference>
<organism evidence="5 6">
    <name type="scientific">Dongia rigui</name>
    <dbReference type="NCBI Taxonomy" id="940149"/>
    <lineage>
        <taxon>Bacteria</taxon>
        <taxon>Pseudomonadati</taxon>
        <taxon>Pseudomonadota</taxon>
        <taxon>Alphaproteobacteria</taxon>
        <taxon>Rhodospirillales</taxon>
        <taxon>Dongiaceae</taxon>
        <taxon>Dongia</taxon>
    </lineage>
</organism>
<evidence type="ECO:0000256" key="3">
    <source>
        <dbReference type="PROSITE-ProRule" id="PRU00339"/>
    </source>
</evidence>
<proteinExistence type="predicted"/>
<keyword evidence="2 3" id="KW-0802">TPR repeat</keyword>
<reference evidence="5 6" key="1">
    <citation type="journal article" date="2013" name="Antonie Van Leeuwenhoek">
        <title>Dongia rigui sp. nov., isolated from freshwater of a large wetland in Korea.</title>
        <authorList>
            <person name="Baik K.S."/>
            <person name="Hwang Y.M."/>
            <person name="Choi J.S."/>
            <person name="Kwon J."/>
            <person name="Seong C.N."/>
        </authorList>
    </citation>
    <scope>NUCLEOTIDE SEQUENCE [LARGE SCALE GENOMIC DNA]</scope>
    <source>
        <strain evidence="5 6">04SU4-P</strain>
    </source>
</reference>
<accession>A0ABU5E1T7</accession>
<dbReference type="PANTHER" id="PTHR45831:SF2">
    <property type="entry name" value="LD24721P"/>
    <property type="match status" value="1"/>
</dbReference>
<dbReference type="SUPFAM" id="SSF48452">
    <property type="entry name" value="TPR-like"/>
    <property type="match status" value="1"/>
</dbReference>
<keyword evidence="6" id="KW-1185">Reference proteome</keyword>
<dbReference type="Gene3D" id="1.25.40.10">
    <property type="entry name" value="Tetratricopeptide repeat domain"/>
    <property type="match status" value="1"/>
</dbReference>
<evidence type="ECO:0000313" key="5">
    <source>
        <dbReference type="EMBL" id="MDY0872868.1"/>
    </source>
</evidence>
<dbReference type="Proteomes" id="UP001271769">
    <property type="component" value="Unassembled WGS sequence"/>
</dbReference>
<evidence type="ECO:0000313" key="6">
    <source>
        <dbReference type="Proteomes" id="UP001271769"/>
    </source>
</evidence>
<feature type="signal peptide" evidence="4">
    <location>
        <begin position="1"/>
        <end position="24"/>
    </location>
</feature>
<dbReference type="RefSeq" id="WP_320501339.1">
    <property type="nucleotide sequence ID" value="NZ_JAXCLX010000002.1"/>
</dbReference>
<keyword evidence="1" id="KW-0677">Repeat</keyword>
<dbReference type="PROSITE" id="PS50005">
    <property type="entry name" value="TPR"/>
    <property type="match status" value="1"/>
</dbReference>
<evidence type="ECO:0000256" key="1">
    <source>
        <dbReference type="ARBA" id="ARBA00022737"/>
    </source>
</evidence>
<feature type="repeat" description="TPR" evidence="3">
    <location>
        <begin position="100"/>
        <end position="133"/>
    </location>
</feature>
<name>A0ABU5E1T7_9PROT</name>
<dbReference type="EMBL" id="JAXCLX010000002">
    <property type="protein sequence ID" value="MDY0872868.1"/>
    <property type="molecule type" value="Genomic_DNA"/>
</dbReference>
<evidence type="ECO:0000256" key="2">
    <source>
        <dbReference type="ARBA" id="ARBA00022803"/>
    </source>
</evidence>
<dbReference type="PANTHER" id="PTHR45831">
    <property type="entry name" value="LD24721P"/>
    <property type="match status" value="1"/>
</dbReference>
<comment type="caution">
    <text evidence="5">The sequence shown here is derived from an EMBL/GenBank/DDBJ whole genome shotgun (WGS) entry which is preliminary data.</text>
</comment>
<feature type="chain" id="PRO_5046354513" description="Tetratricopeptide repeat protein" evidence="4">
    <location>
        <begin position="25"/>
        <end position="186"/>
    </location>
</feature>
<dbReference type="InterPro" id="IPR011990">
    <property type="entry name" value="TPR-like_helical_dom_sf"/>
</dbReference>
<dbReference type="InterPro" id="IPR047150">
    <property type="entry name" value="SGT"/>
</dbReference>
<keyword evidence="4" id="KW-0732">Signal</keyword>
<gene>
    <name evidence="5" type="ORF">SMD31_13080</name>
</gene>
<protein>
    <recommendedName>
        <fullName evidence="7">Tetratricopeptide repeat protein</fullName>
    </recommendedName>
</protein>
<evidence type="ECO:0000256" key="4">
    <source>
        <dbReference type="SAM" id="SignalP"/>
    </source>
</evidence>